<evidence type="ECO:0000313" key="2">
    <source>
        <dbReference type="EMBL" id="KKK52902.1"/>
    </source>
</evidence>
<dbReference type="AlphaFoldDB" id="A0A0F8W7Z7"/>
<protein>
    <submittedName>
        <fullName evidence="2">Uncharacterized protein</fullName>
    </submittedName>
</protein>
<gene>
    <name evidence="2" type="ORF">LCGC14_3100240</name>
</gene>
<feature type="transmembrane region" description="Helical" evidence="1">
    <location>
        <begin position="102"/>
        <end position="120"/>
    </location>
</feature>
<evidence type="ECO:0000256" key="1">
    <source>
        <dbReference type="SAM" id="Phobius"/>
    </source>
</evidence>
<proteinExistence type="predicted"/>
<keyword evidence="1" id="KW-0472">Membrane</keyword>
<organism evidence="2">
    <name type="scientific">marine sediment metagenome</name>
    <dbReference type="NCBI Taxonomy" id="412755"/>
    <lineage>
        <taxon>unclassified sequences</taxon>
        <taxon>metagenomes</taxon>
        <taxon>ecological metagenomes</taxon>
    </lineage>
</organism>
<keyword evidence="1" id="KW-1133">Transmembrane helix</keyword>
<feature type="transmembrane region" description="Helical" evidence="1">
    <location>
        <begin position="6"/>
        <end position="25"/>
    </location>
</feature>
<dbReference type="EMBL" id="LAZR01066780">
    <property type="protein sequence ID" value="KKK52902.1"/>
    <property type="molecule type" value="Genomic_DNA"/>
</dbReference>
<comment type="caution">
    <text evidence="2">The sequence shown here is derived from an EMBL/GenBank/DDBJ whole genome shotgun (WGS) entry which is preliminary data.</text>
</comment>
<accession>A0A0F8W7Z7</accession>
<sequence>MNYLTGIFVVCVTSAIATLLGQIPYKFLNQAKLKDLNDQKKEIKAKLKEPRIVDADDGVYEGIQKELMKTNWEVSRRVMLPLICQFGIIIFVLDKLRQLNPMFLWLIWYIGFSILFNRVWKKVIGVM</sequence>
<name>A0A0F8W7Z7_9ZZZZ</name>
<feature type="transmembrane region" description="Helical" evidence="1">
    <location>
        <begin position="78"/>
        <end position="96"/>
    </location>
</feature>
<keyword evidence="1" id="KW-0812">Transmembrane</keyword>
<reference evidence="2" key="1">
    <citation type="journal article" date="2015" name="Nature">
        <title>Complex archaea that bridge the gap between prokaryotes and eukaryotes.</title>
        <authorList>
            <person name="Spang A."/>
            <person name="Saw J.H."/>
            <person name="Jorgensen S.L."/>
            <person name="Zaremba-Niedzwiedzka K."/>
            <person name="Martijn J."/>
            <person name="Lind A.E."/>
            <person name="van Eijk R."/>
            <person name="Schleper C."/>
            <person name="Guy L."/>
            <person name="Ettema T.J."/>
        </authorList>
    </citation>
    <scope>NUCLEOTIDE SEQUENCE</scope>
</reference>